<organism evidence="1 2">
    <name type="scientific">Lentzea aerocolonigenes</name>
    <name type="common">Lechevalieria aerocolonigenes</name>
    <name type="synonym">Saccharothrix aerocolonigenes</name>
    <dbReference type="NCBI Taxonomy" id="68170"/>
    <lineage>
        <taxon>Bacteria</taxon>
        <taxon>Bacillati</taxon>
        <taxon>Actinomycetota</taxon>
        <taxon>Actinomycetes</taxon>
        <taxon>Pseudonocardiales</taxon>
        <taxon>Pseudonocardiaceae</taxon>
        <taxon>Lentzea</taxon>
    </lineage>
</organism>
<evidence type="ECO:0000313" key="1">
    <source>
        <dbReference type="EMBL" id="KJK49591.1"/>
    </source>
</evidence>
<comment type="caution">
    <text evidence="1">The sequence shown here is derived from an EMBL/GenBank/DDBJ whole genome shotgun (WGS) entry which is preliminary data.</text>
</comment>
<sequence>MQSSTNYDDGLIACQDTELVIRRYYFPFGLAKRVRYDRIRSVRRYALTELRGKYRVWGSGNFTQWFNLDFRRHRKSVGLVLDLGGPMQPVITPVDADRFLEALAAHGVRG</sequence>
<dbReference type="AlphaFoldDB" id="A0A0F0H3Z9"/>
<protein>
    <recommendedName>
        <fullName evidence="3">YcxB-like protein domain-containing protein</fullName>
    </recommendedName>
</protein>
<evidence type="ECO:0008006" key="3">
    <source>
        <dbReference type="Google" id="ProtNLM"/>
    </source>
</evidence>
<dbReference type="Proteomes" id="UP000033393">
    <property type="component" value="Unassembled WGS sequence"/>
</dbReference>
<gene>
    <name evidence="1" type="ORF">UK23_13580</name>
</gene>
<name>A0A0F0H3Z9_LENAE</name>
<dbReference type="RefSeq" id="WP_045311834.1">
    <property type="nucleotide sequence ID" value="NZ_JYJG01000079.1"/>
</dbReference>
<reference evidence="1 2" key="1">
    <citation type="submission" date="2015-02" db="EMBL/GenBank/DDBJ databases">
        <authorList>
            <person name="Ju K.-S."/>
            <person name="Doroghazi J.R."/>
            <person name="Metcalf W."/>
        </authorList>
    </citation>
    <scope>NUCLEOTIDE SEQUENCE [LARGE SCALE GENOMIC DNA]</scope>
    <source>
        <strain evidence="1 2">NRRL B-16140</strain>
    </source>
</reference>
<dbReference type="PATRIC" id="fig|68170.10.peg.2662"/>
<dbReference type="EMBL" id="JYJG01000079">
    <property type="protein sequence ID" value="KJK49591.1"/>
    <property type="molecule type" value="Genomic_DNA"/>
</dbReference>
<evidence type="ECO:0000313" key="2">
    <source>
        <dbReference type="Proteomes" id="UP000033393"/>
    </source>
</evidence>
<accession>A0A0F0H3Z9</accession>
<dbReference type="OrthoDB" id="582148at2"/>
<proteinExistence type="predicted"/>
<keyword evidence="2" id="KW-1185">Reference proteome</keyword>